<accession>A0AAD9YVF2</accession>
<evidence type="ECO:0000313" key="3">
    <source>
        <dbReference type="Proteomes" id="UP001276659"/>
    </source>
</evidence>
<comment type="caution">
    <text evidence="2">The sequence shown here is derived from an EMBL/GenBank/DDBJ whole genome shotgun (WGS) entry which is preliminary data.</text>
</comment>
<dbReference type="Proteomes" id="UP001276659">
    <property type="component" value="Unassembled WGS sequence"/>
</dbReference>
<evidence type="ECO:0000313" key="2">
    <source>
        <dbReference type="EMBL" id="KAK3166715.1"/>
    </source>
</evidence>
<feature type="compositionally biased region" description="Polar residues" evidence="1">
    <location>
        <begin position="47"/>
        <end position="59"/>
    </location>
</feature>
<name>A0AAD9YVF2_9LECA</name>
<proteinExistence type="predicted"/>
<dbReference type="EMBL" id="JASNWA010000011">
    <property type="protein sequence ID" value="KAK3166715.1"/>
    <property type="molecule type" value="Genomic_DNA"/>
</dbReference>
<evidence type="ECO:0000256" key="1">
    <source>
        <dbReference type="SAM" id="MobiDB-lite"/>
    </source>
</evidence>
<feature type="region of interest" description="Disordered" evidence="1">
    <location>
        <begin position="38"/>
        <end position="61"/>
    </location>
</feature>
<protein>
    <submittedName>
        <fullName evidence="2">Uncharacterized protein</fullName>
    </submittedName>
</protein>
<organism evidence="2 3">
    <name type="scientific">Lepraria neglecta</name>
    <dbReference type="NCBI Taxonomy" id="209136"/>
    <lineage>
        <taxon>Eukaryota</taxon>
        <taxon>Fungi</taxon>
        <taxon>Dikarya</taxon>
        <taxon>Ascomycota</taxon>
        <taxon>Pezizomycotina</taxon>
        <taxon>Lecanoromycetes</taxon>
        <taxon>OSLEUM clade</taxon>
        <taxon>Lecanoromycetidae</taxon>
        <taxon>Lecanorales</taxon>
        <taxon>Lecanorineae</taxon>
        <taxon>Stereocaulaceae</taxon>
        <taxon>Lepraria</taxon>
    </lineage>
</organism>
<sequence length="76" mass="8351">MSLKGWWMECNKKSAEKRQAAEQSAAFATTKVADTKLAETKKENDADATSSTRETMTTDNVKDAGKDALECKVYSV</sequence>
<gene>
    <name evidence="2" type="ORF">OEA41_009840</name>
</gene>
<keyword evidence="3" id="KW-1185">Reference proteome</keyword>
<reference evidence="2" key="1">
    <citation type="submission" date="2022-11" db="EMBL/GenBank/DDBJ databases">
        <title>Chromosomal genome sequence assembly and mating type (MAT) locus characterization of the leprose asexual lichenized fungus Lepraria neglecta (Nyl.) Erichsen.</title>
        <authorList>
            <person name="Allen J.L."/>
            <person name="Pfeffer B."/>
        </authorList>
    </citation>
    <scope>NUCLEOTIDE SEQUENCE</scope>
    <source>
        <strain evidence="2">Allen 5258</strain>
    </source>
</reference>
<dbReference type="AlphaFoldDB" id="A0AAD9YVF2"/>